<name>A0A834TAA3_9FABA</name>
<evidence type="ECO:0000256" key="4">
    <source>
        <dbReference type="ARBA" id="ARBA00022723"/>
    </source>
</evidence>
<evidence type="ECO:0000256" key="1">
    <source>
        <dbReference type="ARBA" id="ARBA00001968"/>
    </source>
</evidence>
<keyword evidence="6" id="KW-0378">Hydrolase</keyword>
<keyword evidence="5" id="KW-0736">Signalosome</keyword>
<comment type="caution">
    <text evidence="12">The sequence shown here is derived from an EMBL/GenBank/DDBJ whole genome shotgun (WGS) entry which is preliminary data.</text>
</comment>
<dbReference type="InterPro" id="IPR000555">
    <property type="entry name" value="JAMM/MPN+_dom"/>
</dbReference>
<evidence type="ECO:0000313" key="13">
    <source>
        <dbReference type="Proteomes" id="UP000634136"/>
    </source>
</evidence>
<dbReference type="Proteomes" id="UP000634136">
    <property type="component" value="Unassembled WGS sequence"/>
</dbReference>
<feature type="region of interest" description="Disordered" evidence="10">
    <location>
        <begin position="31"/>
        <end position="54"/>
    </location>
</feature>
<dbReference type="GO" id="GO:0006508">
    <property type="term" value="P:proteolysis"/>
    <property type="evidence" value="ECO:0007669"/>
    <property type="project" value="UniProtKB-KW"/>
</dbReference>
<gene>
    <name evidence="12" type="ORF">G2W53_031156</name>
</gene>
<dbReference type="InterPro" id="IPR037518">
    <property type="entry name" value="MPN"/>
</dbReference>
<keyword evidence="7" id="KW-0862">Zinc</keyword>
<evidence type="ECO:0000256" key="5">
    <source>
        <dbReference type="ARBA" id="ARBA00022790"/>
    </source>
</evidence>
<dbReference type="EMBL" id="JAAIUW010000009">
    <property type="protein sequence ID" value="KAF7817187.1"/>
    <property type="molecule type" value="Genomic_DNA"/>
</dbReference>
<evidence type="ECO:0000256" key="7">
    <source>
        <dbReference type="ARBA" id="ARBA00022833"/>
    </source>
</evidence>
<proteinExistence type="inferred from homology"/>
<dbReference type="GO" id="GO:0009585">
    <property type="term" value="P:red, far-red light phototransduction"/>
    <property type="evidence" value="ECO:0007669"/>
    <property type="project" value="UniProtKB-KW"/>
</dbReference>
<evidence type="ECO:0000256" key="9">
    <source>
        <dbReference type="ARBA" id="ARBA00084091"/>
    </source>
</evidence>
<dbReference type="PROSITE" id="PS50249">
    <property type="entry name" value="MPN"/>
    <property type="match status" value="1"/>
</dbReference>
<evidence type="ECO:0000256" key="8">
    <source>
        <dbReference type="ARBA" id="ARBA00023049"/>
    </source>
</evidence>
<dbReference type="GO" id="GO:0010387">
    <property type="term" value="P:COP9 signalosome assembly"/>
    <property type="evidence" value="ECO:0007669"/>
    <property type="project" value="UniProtKB-ARBA"/>
</dbReference>
<dbReference type="AlphaFoldDB" id="A0A834TAA3"/>
<evidence type="ECO:0000256" key="10">
    <source>
        <dbReference type="SAM" id="MobiDB-lite"/>
    </source>
</evidence>
<dbReference type="GO" id="GO:0010971">
    <property type="term" value="P:positive regulation of G2/M transition of mitotic cell cycle"/>
    <property type="evidence" value="ECO:0007669"/>
    <property type="project" value="UniProtKB-ARBA"/>
</dbReference>
<comment type="cofactor">
    <cofactor evidence="1">
        <name>a divalent metal cation</name>
        <dbReference type="ChEBI" id="CHEBI:60240"/>
    </cofactor>
</comment>
<keyword evidence="3" id="KW-0645">Protease</keyword>
<reference evidence="12" key="1">
    <citation type="submission" date="2020-09" db="EMBL/GenBank/DDBJ databases">
        <title>Genome-Enabled Discovery of Anthraquinone Biosynthesis in Senna tora.</title>
        <authorList>
            <person name="Kang S.-H."/>
            <person name="Pandey R.P."/>
            <person name="Lee C.-M."/>
            <person name="Sim J.-S."/>
            <person name="Jeong J.-T."/>
            <person name="Choi B.-S."/>
            <person name="Jung M."/>
            <person name="Ginzburg D."/>
            <person name="Zhao K."/>
            <person name="Won S.Y."/>
            <person name="Oh T.-J."/>
            <person name="Yu Y."/>
            <person name="Kim N.-H."/>
            <person name="Lee O.R."/>
            <person name="Lee T.-H."/>
            <person name="Bashyal P."/>
            <person name="Kim T.-S."/>
            <person name="Lee W.-H."/>
            <person name="Kawkins C."/>
            <person name="Kim C.-K."/>
            <person name="Kim J.S."/>
            <person name="Ahn B.O."/>
            <person name="Rhee S.Y."/>
            <person name="Sohng J.K."/>
        </authorList>
    </citation>
    <scope>NUCLEOTIDE SEQUENCE</scope>
    <source>
        <tissue evidence="12">Leaf</tissue>
    </source>
</reference>
<dbReference type="GO" id="GO:0008237">
    <property type="term" value="F:metallopeptidase activity"/>
    <property type="evidence" value="ECO:0007669"/>
    <property type="project" value="UniProtKB-KW"/>
</dbReference>
<dbReference type="CDD" id="cd08069">
    <property type="entry name" value="MPN_RPN11_CSN5"/>
    <property type="match status" value="1"/>
</dbReference>
<evidence type="ECO:0000259" key="11">
    <source>
        <dbReference type="PROSITE" id="PS50249"/>
    </source>
</evidence>
<dbReference type="OrthoDB" id="10266268at2759"/>
<accession>A0A834TAA3</accession>
<organism evidence="12 13">
    <name type="scientific">Senna tora</name>
    <dbReference type="NCBI Taxonomy" id="362788"/>
    <lineage>
        <taxon>Eukaryota</taxon>
        <taxon>Viridiplantae</taxon>
        <taxon>Streptophyta</taxon>
        <taxon>Embryophyta</taxon>
        <taxon>Tracheophyta</taxon>
        <taxon>Spermatophyta</taxon>
        <taxon>Magnoliopsida</taxon>
        <taxon>eudicotyledons</taxon>
        <taxon>Gunneridae</taxon>
        <taxon>Pentapetalae</taxon>
        <taxon>rosids</taxon>
        <taxon>fabids</taxon>
        <taxon>Fabales</taxon>
        <taxon>Fabaceae</taxon>
        <taxon>Caesalpinioideae</taxon>
        <taxon>Cassia clade</taxon>
        <taxon>Senna</taxon>
    </lineage>
</organism>
<keyword evidence="9" id="KW-0607">Phytochrome signaling pathway</keyword>
<dbReference type="Pfam" id="PF18323">
    <property type="entry name" value="CSN5_C"/>
    <property type="match status" value="1"/>
</dbReference>
<evidence type="ECO:0000256" key="2">
    <source>
        <dbReference type="ARBA" id="ARBA00006008"/>
    </source>
</evidence>
<dbReference type="InterPro" id="IPR050242">
    <property type="entry name" value="JAMM_MPN+_peptidase_M67A"/>
</dbReference>
<keyword evidence="8" id="KW-0482">Metalloprotease</keyword>
<sequence length="432" mass="48116">MLFLLLNAASDSRLHDGNCSVLEEKVGAEEALENGFPSSEPSPAAVRGDRREEDRKEEFVVTEKMELSPSSSVIAQQTWELENNIIPMDTPSTTADQASDAIFYYDESAQTEFQRSKPWVNDPHYFKRVKISALALLKMVVHARSGGTIEVMGLMQGKTDGDAIIVMDAFALPVEGTETRVNAQADAYEYMVDYSQTNKQAGRLENVVGWYHSHPGYGCWLSGIDVSTQMLNQQFQEPFLAVVIDPTRTVSAGKVDIGAFRTYPEGYKPPDEPISEYQTIPLNKIEDFGVHCKQYYALDITYFKSSLDSHLLDLLWNKYWVNTLSSSPLLGNGDYVAGQISDLAEKLEQAENQLAHPRFGSIIGPPQKKKGVKIRHREESPLAKITRDSAKITVEQVHGLMSQVIKDILFNSVRQANKSGVETSGPEPMIES</sequence>
<feature type="domain" description="MPN" evidence="11">
    <location>
        <begin position="129"/>
        <end position="266"/>
    </location>
</feature>
<dbReference type="GO" id="GO:0046872">
    <property type="term" value="F:metal ion binding"/>
    <property type="evidence" value="ECO:0007669"/>
    <property type="project" value="UniProtKB-KW"/>
</dbReference>
<dbReference type="GO" id="GO:0008180">
    <property type="term" value="C:COP9 signalosome"/>
    <property type="evidence" value="ECO:0007669"/>
    <property type="project" value="UniProtKB-KW"/>
</dbReference>
<dbReference type="PANTHER" id="PTHR10410">
    <property type="entry name" value="EUKARYOTIC TRANSLATION INITIATION FACTOR 3 -RELATED"/>
    <property type="match status" value="1"/>
</dbReference>
<dbReference type="GO" id="GO:0010100">
    <property type="term" value="P:negative regulation of photomorphogenesis"/>
    <property type="evidence" value="ECO:0007669"/>
    <property type="project" value="UniProtKB-ARBA"/>
</dbReference>
<dbReference type="Gene3D" id="3.40.140.10">
    <property type="entry name" value="Cytidine Deaminase, domain 2"/>
    <property type="match status" value="1"/>
</dbReference>
<dbReference type="SMART" id="SM00232">
    <property type="entry name" value="JAB_MPN"/>
    <property type="match status" value="1"/>
</dbReference>
<dbReference type="InterPro" id="IPR040961">
    <property type="entry name" value="CSN5_C"/>
</dbReference>
<evidence type="ECO:0000256" key="3">
    <source>
        <dbReference type="ARBA" id="ARBA00022670"/>
    </source>
</evidence>
<dbReference type="FunFam" id="3.40.140.10:FF:000003">
    <property type="entry name" value="COP9 signalosome complex subunit 5"/>
    <property type="match status" value="1"/>
</dbReference>
<comment type="similarity">
    <text evidence="2">Belongs to the peptidase M67A family. CSN5 subfamily.</text>
</comment>
<keyword evidence="4" id="KW-0479">Metal-binding</keyword>
<dbReference type="Pfam" id="PF01398">
    <property type="entry name" value="JAB"/>
    <property type="match status" value="1"/>
</dbReference>
<protein>
    <submittedName>
        <fullName evidence="12">COP9 signalosome complex subunit 5b-like</fullName>
    </submittedName>
</protein>
<evidence type="ECO:0000313" key="12">
    <source>
        <dbReference type="EMBL" id="KAF7817187.1"/>
    </source>
</evidence>
<keyword evidence="13" id="KW-1185">Reference proteome</keyword>
<dbReference type="SUPFAM" id="SSF102712">
    <property type="entry name" value="JAB1/MPN domain"/>
    <property type="match status" value="1"/>
</dbReference>
<evidence type="ECO:0000256" key="6">
    <source>
        <dbReference type="ARBA" id="ARBA00022801"/>
    </source>
</evidence>